<accession>A0AAV1RZI9</accession>
<proteinExistence type="predicted"/>
<dbReference type="EMBL" id="CAWUPB010001160">
    <property type="protein sequence ID" value="CAK7341091.1"/>
    <property type="molecule type" value="Genomic_DNA"/>
</dbReference>
<reference evidence="2 3" key="1">
    <citation type="submission" date="2024-01" db="EMBL/GenBank/DDBJ databases">
        <authorList>
            <person name="Waweru B."/>
        </authorList>
    </citation>
    <scope>NUCLEOTIDE SEQUENCE [LARGE SCALE GENOMIC DNA]</scope>
</reference>
<sequence length="145" mass="16411">MAIVPMIPCLFVFMLIHGLTSQHTSYTADASSRLITDKSQAVSHMNWNFPKLKAATYPQGKMPSNDKHAQEMLQGFKVKELALDNPRGKGMVKIDYDKHLSAEGKMELARRLGRQIPSPPPPIINRFVQWKTPPTYQWTSPPPQI</sequence>
<name>A0AAV1RZI9_9ROSI</name>
<dbReference type="Proteomes" id="UP001314170">
    <property type="component" value="Unassembled WGS sequence"/>
</dbReference>
<feature type="signal peptide" evidence="1">
    <location>
        <begin position="1"/>
        <end position="21"/>
    </location>
</feature>
<organism evidence="2 3">
    <name type="scientific">Dovyalis caffra</name>
    <dbReference type="NCBI Taxonomy" id="77055"/>
    <lineage>
        <taxon>Eukaryota</taxon>
        <taxon>Viridiplantae</taxon>
        <taxon>Streptophyta</taxon>
        <taxon>Embryophyta</taxon>
        <taxon>Tracheophyta</taxon>
        <taxon>Spermatophyta</taxon>
        <taxon>Magnoliopsida</taxon>
        <taxon>eudicotyledons</taxon>
        <taxon>Gunneridae</taxon>
        <taxon>Pentapetalae</taxon>
        <taxon>rosids</taxon>
        <taxon>fabids</taxon>
        <taxon>Malpighiales</taxon>
        <taxon>Salicaceae</taxon>
        <taxon>Flacourtieae</taxon>
        <taxon>Dovyalis</taxon>
    </lineage>
</organism>
<protein>
    <submittedName>
        <fullName evidence="2">Uncharacterized protein</fullName>
    </submittedName>
</protein>
<feature type="chain" id="PRO_5043785409" evidence="1">
    <location>
        <begin position="22"/>
        <end position="145"/>
    </location>
</feature>
<comment type="caution">
    <text evidence="2">The sequence shown here is derived from an EMBL/GenBank/DDBJ whole genome shotgun (WGS) entry which is preliminary data.</text>
</comment>
<dbReference type="AlphaFoldDB" id="A0AAV1RZI9"/>
<evidence type="ECO:0000256" key="1">
    <source>
        <dbReference type="SAM" id="SignalP"/>
    </source>
</evidence>
<keyword evidence="3" id="KW-1185">Reference proteome</keyword>
<evidence type="ECO:0000313" key="2">
    <source>
        <dbReference type="EMBL" id="CAK7341091.1"/>
    </source>
</evidence>
<keyword evidence="1" id="KW-0732">Signal</keyword>
<evidence type="ECO:0000313" key="3">
    <source>
        <dbReference type="Proteomes" id="UP001314170"/>
    </source>
</evidence>
<gene>
    <name evidence="2" type="ORF">DCAF_LOCUS16109</name>
</gene>